<sequence length="69" mass="7518">MKKPNDTTPARRVSTDPKNQAYPDPNKIRSDTSRNKRGTSVTRLRSPGRAVAEVSQQPGRTGVNQPAAC</sequence>
<name>A0ABX2VV29_AJEDR</name>
<organism evidence="2 3">
    <name type="scientific">Ajellomyces dermatitidis (strain ER-3 / ATCC MYA-2586)</name>
    <name type="common">Blastomyces dermatitidis</name>
    <dbReference type="NCBI Taxonomy" id="559297"/>
    <lineage>
        <taxon>Eukaryota</taxon>
        <taxon>Fungi</taxon>
        <taxon>Dikarya</taxon>
        <taxon>Ascomycota</taxon>
        <taxon>Pezizomycotina</taxon>
        <taxon>Eurotiomycetes</taxon>
        <taxon>Eurotiomycetidae</taxon>
        <taxon>Onygenales</taxon>
        <taxon>Ajellomycetaceae</taxon>
        <taxon>Blastomyces</taxon>
    </lineage>
</organism>
<evidence type="ECO:0000313" key="3">
    <source>
        <dbReference type="Proteomes" id="UP000002039"/>
    </source>
</evidence>
<dbReference type="RefSeq" id="XP_045280743.1">
    <property type="nucleotide sequence ID" value="XM_045426039.1"/>
</dbReference>
<dbReference type="EMBL" id="EQ999976">
    <property type="protein sequence ID" value="OAT01016.1"/>
    <property type="molecule type" value="Genomic_DNA"/>
</dbReference>
<dbReference type="GeneID" id="69031740"/>
<protein>
    <submittedName>
        <fullName evidence="2">Uncharacterized protein</fullName>
    </submittedName>
</protein>
<feature type="compositionally biased region" description="Polar residues" evidence="1">
    <location>
        <begin position="54"/>
        <end position="69"/>
    </location>
</feature>
<reference evidence="3" key="1">
    <citation type="journal article" date="2015" name="PLoS Genet.">
        <title>The dynamic genome and transcriptome of the human fungal pathogen Blastomyces and close relative Emmonsia.</title>
        <authorList>
            <person name="Munoz J.F."/>
            <person name="Gauthier G.M."/>
            <person name="Desjardins C.A."/>
            <person name="Gallo J.E."/>
            <person name="Holder J."/>
            <person name="Sullivan T.D."/>
            <person name="Marty A.J."/>
            <person name="Carmen J.C."/>
            <person name="Chen Z."/>
            <person name="Ding L."/>
            <person name="Gujja S."/>
            <person name="Magrini V."/>
            <person name="Misas E."/>
            <person name="Mitreva M."/>
            <person name="Priest M."/>
            <person name="Saif S."/>
            <person name="Whiston E.A."/>
            <person name="Young S."/>
            <person name="Zeng Q."/>
            <person name="Goldman W.E."/>
            <person name="Mardis E.R."/>
            <person name="Taylor J.W."/>
            <person name="McEwen J.G."/>
            <person name="Clay O.K."/>
            <person name="Klein B.S."/>
            <person name="Cuomo C.A."/>
        </authorList>
    </citation>
    <scope>NUCLEOTIDE SEQUENCE [LARGE SCALE GENOMIC DNA]</scope>
    <source>
        <strain evidence="3">ER-3 / ATCC MYA-2586</strain>
    </source>
</reference>
<evidence type="ECO:0000256" key="1">
    <source>
        <dbReference type="SAM" id="MobiDB-lite"/>
    </source>
</evidence>
<feature type="region of interest" description="Disordered" evidence="1">
    <location>
        <begin position="1"/>
        <end position="69"/>
    </location>
</feature>
<gene>
    <name evidence="2" type="ORF">BDCG_16848</name>
</gene>
<dbReference type="Proteomes" id="UP000002039">
    <property type="component" value="Unassembled WGS sequence"/>
</dbReference>
<keyword evidence="3" id="KW-1185">Reference proteome</keyword>
<proteinExistence type="predicted"/>
<evidence type="ECO:0000313" key="2">
    <source>
        <dbReference type="EMBL" id="OAT01016.1"/>
    </source>
</evidence>
<accession>A0ABX2VV29</accession>